<dbReference type="EMBL" id="AP026866">
    <property type="protein sequence ID" value="BDS07423.1"/>
    <property type="molecule type" value="Genomic_DNA"/>
</dbReference>
<evidence type="ECO:0000313" key="1">
    <source>
        <dbReference type="EMBL" id="BDS07423.1"/>
    </source>
</evidence>
<sequence length="104" mass="11890">MLKDQILLIDKLQQLLFEYFGLKDEFDDLNEGIGACVSDDLYPVREVTAYLSIKVLSIDLLTKLQDLLKRFSGFSICLGLDHEYEEEDYAAHLRITASSIRGTK</sequence>
<proteinExistence type="predicted"/>
<accession>A0AAT9FN96</accession>
<dbReference type="AlphaFoldDB" id="A0AAT9FN96"/>
<reference evidence="1" key="1">
    <citation type="submission" date="2024-07" db="EMBL/GenBank/DDBJ databases">
        <title>Complete genome sequence of Verrucomicrobiaceae bacterium NT6N.</title>
        <authorList>
            <person name="Huang C."/>
            <person name="Takami H."/>
            <person name="Hamasaki K."/>
        </authorList>
    </citation>
    <scope>NUCLEOTIDE SEQUENCE</scope>
    <source>
        <strain evidence="1">NT6N</strain>
    </source>
</reference>
<protein>
    <submittedName>
        <fullName evidence="1">Uncharacterized protein</fullName>
    </submittedName>
</protein>
<organism evidence="1">
    <name type="scientific">Oceaniferula spumae</name>
    <dbReference type="NCBI Taxonomy" id="2979115"/>
    <lineage>
        <taxon>Bacteria</taxon>
        <taxon>Pseudomonadati</taxon>
        <taxon>Verrucomicrobiota</taxon>
        <taxon>Verrucomicrobiia</taxon>
        <taxon>Verrucomicrobiales</taxon>
        <taxon>Verrucomicrobiaceae</taxon>
        <taxon>Oceaniferula</taxon>
    </lineage>
</organism>
<gene>
    <name evidence="1" type="ORF">NT6N_24630</name>
</gene>
<name>A0AAT9FN96_9BACT</name>
<dbReference type="KEGG" id="osu:NT6N_24630"/>